<sequence length="311" mass="35048">MTHTLNYTALKRGGYALVVSPDLPDLSYVMLQGVKFFELVAEPVTQEILPGVFFKGWGYNGSIPGPTIRVCPGDWVTIRVHNRLPEATSVHWHGLDVPNRMDGVPAVEPSPYIEQGQYFDYHFQIVNPPGTHMYHTHVDTAFQALMGLGGGFIIEDPFEGSIQRDYFMMLSEFHLLGMAKGVVKAGHYELDTMSDRFNFFTMNGRCFPHTSPLPVRFGEEMRIRFGNIGMNAHPMHFHGHQFWVTAADGNTIPHYNRELRNTILVPSGVTVDIEFSAQNPGVWPLHCHMPHHTSNNMTKSTGGMFTVVKYV</sequence>
<dbReference type="PANTHER" id="PTHR11709:SF394">
    <property type="entry name" value="FI03373P-RELATED"/>
    <property type="match status" value="1"/>
</dbReference>
<evidence type="ECO:0000256" key="3">
    <source>
        <dbReference type="ARBA" id="ARBA00023008"/>
    </source>
</evidence>
<keyword evidence="7" id="KW-1185">Reference proteome</keyword>
<comment type="caution">
    <text evidence="6">The sequence shown here is derived from an EMBL/GenBank/DDBJ whole genome shotgun (WGS) entry which is preliminary data.</text>
</comment>
<dbReference type="Pfam" id="PF07731">
    <property type="entry name" value="Cu-oxidase_2"/>
    <property type="match status" value="1"/>
</dbReference>
<dbReference type="Pfam" id="PF07732">
    <property type="entry name" value="Cu-oxidase_3"/>
    <property type="match status" value="1"/>
</dbReference>
<dbReference type="RefSeq" id="WP_310224104.1">
    <property type="nucleotide sequence ID" value="NZ_JAVDSB010000001.1"/>
</dbReference>
<dbReference type="EMBL" id="JAVDSB010000001">
    <property type="protein sequence ID" value="MDR6549828.1"/>
    <property type="molecule type" value="Genomic_DNA"/>
</dbReference>
<dbReference type="InterPro" id="IPR008972">
    <property type="entry name" value="Cupredoxin"/>
</dbReference>
<dbReference type="InterPro" id="IPR045087">
    <property type="entry name" value="Cu-oxidase_fam"/>
</dbReference>
<gene>
    <name evidence="6" type="ORF">J2736_001011</name>
</gene>
<dbReference type="PANTHER" id="PTHR11709">
    <property type="entry name" value="MULTI-COPPER OXIDASE"/>
    <property type="match status" value="1"/>
</dbReference>
<proteinExistence type="predicted"/>
<dbReference type="InterPro" id="IPR011706">
    <property type="entry name" value="Cu-oxidase_C"/>
</dbReference>
<feature type="domain" description="Plastocyanin-like" evidence="4">
    <location>
        <begin position="193"/>
        <end position="298"/>
    </location>
</feature>
<evidence type="ECO:0000256" key="2">
    <source>
        <dbReference type="ARBA" id="ARBA00023002"/>
    </source>
</evidence>
<evidence type="ECO:0000313" key="6">
    <source>
        <dbReference type="EMBL" id="MDR6549828.1"/>
    </source>
</evidence>
<feature type="domain" description="Plastocyanin-like" evidence="5">
    <location>
        <begin position="55"/>
        <end position="157"/>
    </location>
</feature>
<keyword evidence="3" id="KW-0186">Copper</keyword>
<dbReference type="InterPro" id="IPR011707">
    <property type="entry name" value="Cu-oxidase-like_N"/>
</dbReference>
<name>A0ABU1NQR7_9BACL</name>
<dbReference type="Proteomes" id="UP001267290">
    <property type="component" value="Unassembled WGS sequence"/>
</dbReference>
<evidence type="ECO:0000259" key="5">
    <source>
        <dbReference type="Pfam" id="PF07732"/>
    </source>
</evidence>
<dbReference type="SUPFAM" id="SSF49503">
    <property type="entry name" value="Cupredoxins"/>
    <property type="match status" value="2"/>
</dbReference>
<keyword evidence="2" id="KW-0560">Oxidoreductase</keyword>
<evidence type="ECO:0000313" key="7">
    <source>
        <dbReference type="Proteomes" id="UP001267290"/>
    </source>
</evidence>
<organism evidence="6 7">
    <name type="scientific">Paenibacillus qinlingensis</name>
    <dbReference type="NCBI Taxonomy" id="1837343"/>
    <lineage>
        <taxon>Bacteria</taxon>
        <taxon>Bacillati</taxon>
        <taxon>Bacillota</taxon>
        <taxon>Bacilli</taxon>
        <taxon>Bacillales</taxon>
        <taxon>Paenibacillaceae</taxon>
        <taxon>Paenibacillus</taxon>
    </lineage>
</organism>
<dbReference type="CDD" id="cd04202">
    <property type="entry name" value="CuRO_D2_2dMcoN_like"/>
    <property type="match status" value="1"/>
</dbReference>
<dbReference type="Gene3D" id="2.60.40.420">
    <property type="entry name" value="Cupredoxins - blue copper proteins"/>
    <property type="match status" value="2"/>
</dbReference>
<keyword evidence="1" id="KW-0479">Metal-binding</keyword>
<evidence type="ECO:0000256" key="1">
    <source>
        <dbReference type="ARBA" id="ARBA00022723"/>
    </source>
</evidence>
<reference evidence="6 7" key="1">
    <citation type="submission" date="2023-07" db="EMBL/GenBank/DDBJ databases">
        <title>Sorghum-associated microbial communities from plants grown in Nebraska, USA.</title>
        <authorList>
            <person name="Schachtman D."/>
        </authorList>
    </citation>
    <scope>NUCLEOTIDE SEQUENCE [LARGE SCALE GENOMIC DNA]</scope>
    <source>
        <strain evidence="6 7">CC258</strain>
    </source>
</reference>
<accession>A0ABU1NQR7</accession>
<protein>
    <submittedName>
        <fullName evidence="6">FtsP/CotA-like multicopper oxidase with cupredoxin domain</fullName>
    </submittedName>
</protein>
<evidence type="ECO:0000259" key="4">
    <source>
        <dbReference type="Pfam" id="PF07731"/>
    </source>
</evidence>